<gene>
    <name evidence="1" type="ORF">AVEN_212540_1</name>
</gene>
<keyword evidence="2" id="KW-1185">Reference proteome</keyword>
<dbReference type="EMBL" id="BGPR01003774">
    <property type="protein sequence ID" value="GBM92256.1"/>
    <property type="molecule type" value="Genomic_DNA"/>
</dbReference>
<accession>A0A4Y2JSX7</accession>
<reference evidence="1 2" key="1">
    <citation type="journal article" date="2019" name="Sci. Rep.">
        <title>Orb-weaving spider Araneus ventricosus genome elucidates the spidroin gene catalogue.</title>
        <authorList>
            <person name="Kono N."/>
            <person name="Nakamura H."/>
            <person name="Ohtoshi R."/>
            <person name="Moran D.A.P."/>
            <person name="Shinohara A."/>
            <person name="Yoshida Y."/>
            <person name="Fujiwara M."/>
            <person name="Mori M."/>
            <person name="Tomita M."/>
            <person name="Arakawa K."/>
        </authorList>
    </citation>
    <scope>NUCLEOTIDE SEQUENCE [LARGE SCALE GENOMIC DNA]</scope>
</reference>
<evidence type="ECO:0000313" key="2">
    <source>
        <dbReference type="Proteomes" id="UP000499080"/>
    </source>
</evidence>
<comment type="caution">
    <text evidence="1">The sequence shown here is derived from an EMBL/GenBank/DDBJ whole genome shotgun (WGS) entry which is preliminary data.</text>
</comment>
<proteinExistence type="predicted"/>
<dbReference type="Proteomes" id="UP000499080">
    <property type="component" value="Unassembled WGS sequence"/>
</dbReference>
<protein>
    <submittedName>
        <fullName evidence="1">Uncharacterized protein</fullName>
    </submittedName>
</protein>
<sequence>MEKQQYILKFPLKQLALIKVAIGLWNQDDVLSSMKKPPSDDKSLTNSPMREWANTLIMKVKEKVPTLLLPDPLREELIHLIPPIGSEMLRWKLHHRFLISSDATDVLDQICWTSQGTVDYRETAVRLIRQERVDIVSSYKLACLYCLDDNIQAIWGKLSEDDKACFYNKEDPGHFQRQNTLVTFWTCSLNGDTNILNFLYNARGRKPERTLFQEAFECEAMSGNKVATEYFFQKLTFEEREASLVKTAALVAFKRWCKSYEPHDFPPENFSAVVCYLLPQMSEEEQMEIFKGNVDILRYCFLHWPFQNLFMKLAGLVWPFLSVSDYQRLLKSLISNCRMSVFNHEKLFREFFLQSPSHFRNSALDMERNIFWVANLFRDDKTECMKFVLRNLVDEVKERFVISPFAVFLWIELINEEKWSAIELFIKECTLSDEAKTSLKEDASKNFTFFSKRGKREISEREREKFFQLIDNANIRVCNKRCIEAMEGGEQHTSTAIKGNAEEINLKCLNEK</sequence>
<evidence type="ECO:0000313" key="1">
    <source>
        <dbReference type="EMBL" id="GBM92256.1"/>
    </source>
</evidence>
<name>A0A4Y2JSX7_ARAVE</name>
<organism evidence="1 2">
    <name type="scientific">Araneus ventricosus</name>
    <name type="common">Orbweaver spider</name>
    <name type="synonym">Epeira ventricosa</name>
    <dbReference type="NCBI Taxonomy" id="182803"/>
    <lineage>
        <taxon>Eukaryota</taxon>
        <taxon>Metazoa</taxon>
        <taxon>Ecdysozoa</taxon>
        <taxon>Arthropoda</taxon>
        <taxon>Chelicerata</taxon>
        <taxon>Arachnida</taxon>
        <taxon>Araneae</taxon>
        <taxon>Araneomorphae</taxon>
        <taxon>Entelegynae</taxon>
        <taxon>Araneoidea</taxon>
        <taxon>Araneidae</taxon>
        <taxon>Araneus</taxon>
    </lineage>
</organism>
<dbReference type="AlphaFoldDB" id="A0A4Y2JSX7"/>